<evidence type="ECO:0000256" key="1">
    <source>
        <dbReference type="SAM" id="MobiDB-lite"/>
    </source>
</evidence>
<evidence type="ECO:0000259" key="3">
    <source>
        <dbReference type="Pfam" id="PF14338"/>
    </source>
</evidence>
<dbReference type="InterPro" id="IPR025745">
    <property type="entry name" value="Mrr-like_N_dom"/>
</dbReference>
<dbReference type="EMBL" id="FQZM01000021">
    <property type="protein sequence ID" value="SHJ14569.1"/>
    <property type="molecule type" value="Genomic_DNA"/>
</dbReference>
<dbReference type="AlphaFoldDB" id="A0A1M6GX87"/>
<dbReference type="PANTHER" id="PTHR30015:SF7">
    <property type="entry name" value="TYPE IV METHYL-DIRECTED RESTRICTION ENZYME ECOKMRR"/>
    <property type="match status" value="1"/>
</dbReference>
<evidence type="ECO:0000313" key="4">
    <source>
        <dbReference type="EMBL" id="SHJ14569.1"/>
    </source>
</evidence>
<reference evidence="5" key="1">
    <citation type="submission" date="2016-11" db="EMBL/GenBank/DDBJ databases">
        <authorList>
            <person name="Varghese N."/>
            <person name="Submissions S."/>
        </authorList>
    </citation>
    <scope>NUCLEOTIDE SEQUENCE [LARGE SCALE GENOMIC DNA]</scope>
    <source>
        <strain evidence="5">DSM 16057</strain>
    </source>
</reference>
<sequence length="281" mass="31402">MAIPDFQSLMLPLLKIASDGQEHGISECHDALIEQFGLSEEEVRELLPSGRQTRFRNRIGWALTHLKKAGLLEGIGRGKFRITQRGLETLKENPSHVDVKYLERFPEFREFRGSEENNGSGKEPPIEEPLPPEERLELVYRELTRELAQELLERVKGCSPEFFERLVLELLVRMGYGGSVRDAAQRIGRTGDGGIDGVIKEDILGLDVLCIQAKRWQGSVGVSVVREFAGSLLERKARKGVLITTSSFTVDAREYAKGIGNIVLIDGEKLAELMIEYGVGV</sequence>
<feature type="domain" description="Restriction system protein Mrr-like N-terminal" evidence="3">
    <location>
        <begin position="6"/>
        <end position="91"/>
    </location>
</feature>
<protein>
    <submittedName>
        <fullName evidence="4">Restriction system protein</fullName>
    </submittedName>
</protein>
<evidence type="ECO:0000259" key="2">
    <source>
        <dbReference type="Pfam" id="PF04471"/>
    </source>
</evidence>
<organism evidence="4 5">
    <name type="scientific">Desulfofundulus thermosubterraneus DSM 16057</name>
    <dbReference type="NCBI Taxonomy" id="1121432"/>
    <lineage>
        <taxon>Bacteria</taxon>
        <taxon>Bacillati</taxon>
        <taxon>Bacillota</taxon>
        <taxon>Clostridia</taxon>
        <taxon>Eubacteriales</taxon>
        <taxon>Peptococcaceae</taxon>
        <taxon>Desulfofundulus</taxon>
    </lineage>
</organism>
<accession>A0A1M6GX87</accession>
<dbReference type="InterPro" id="IPR007560">
    <property type="entry name" value="Restrct_endonuc_IV_Mrr"/>
</dbReference>
<dbReference type="STRING" id="1121432.SAMN02745219_01837"/>
<dbReference type="InterPro" id="IPR011856">
    <property type="entry name" value="tRNA_endonuc-like_dom_sf"/>
</dbReference>
<dbReference type="InterPro" id="IPR011335">
    <property type="entry name" value="Restrct_endonuc-II-like"/>
</dbReference>
<dbReference type="GO" id="GO:0003677">
    <property type="term" value="F:DNA binding"/>
    <property type="evidence" value="ECO:0007669"/>
    <property type="project" value="InterPro"/>
</dbReference>
<dbReference type="SUPFAM" id="SSF52980">
    <property type="entry name" value="Restriction endonuclease-like"/>
    <property type="match status" value="1"/>
</dbReference>
<dbReference type="PANTHER" id="PTHR30015">
    <property type="entry name" value="MRR RESTRICTION SYSTEM PROTEIN"/>
    <property type="match status" value="1"/>
</dbReference>
<dbReference type="Pfam" id="PF14338">
    <property type="entry name" value="Mrr_N"/>
    <property type="match status" value="1"/>
</dbReference>
<proteinExistence type="predicted"/>
<feature type="domain" description="Restriction endonuclease type IV Mrr" evidence="2">
    <location>
        <begin position="157"/>
        <end position="274"/>
    </location>
</feature>
<dbReference type="GO" id="GO:0015666">
    <property type="term" value="F:restriction endodeoxyribonuclease activity"/>
    <property type="evidence" value="ECO:0007669"/>
    <property type="project" value="TreeGrafter"/>
</dbReference>
<keyword evidence="5" id="KW-1185">Reference proteome</keyword>
<dbReference type="Proteomes" id="UP000184529">
    <property type="component" value="Unassembled WGS sequence"/>
</dbReference>
<name>A0A1M6GX87_9FIRM</name>
<gene>
    <name evidence="4" type="ORF">SAMN02745219_01837</name>
</gene>
<feature type="region of interest" description="Disordered" evidence="1">
    <location>
        <begin position="112"/>
        <end position="131"/>
    </location>
</feature>
<dbReference type="OrthoDB" id="9803736at2"/>
<dbReference type="InterPro" id="IPR052906">
    <property type="entry name" value="Type_IV_Methyl-Rstrct_Enzyme"/>
</dbReference>
<dbReference type="Pfam" id="PF04471">
    <property type="entry name" value="Mrr_cat"/>
    <property type="match status" value="1"/>
</dbReference>
<dbReference type="RefSeq" id="WP_072869057.1">
    <property type="nucleotide sequence ID" value="NZ_FQZM01000021.1"/>
</dbReference>
<dbReference type="Gene3D" id="3.40.1350.10">
    <property type="match status" value="1"/>
</dbReference>
<evidence type="ECO:0000313" key="5">
    <source>
        <dbReference type="Proteomes" id="UP000184529"/>
    </source>
</evidence>
<dbReference type="GO" id="GO:0009307">
    <property type="term" value="P:DNA restriction-modification system"/>
    <property type="evidence" value="ECO:0007669"/>
    <property type="project" value="InterPro"/>
</dbReference>